<keyword evidence="3" id="KW-1003">Cell membrane</keyword>
<reference evidence="8 9" key="1">
    <citation type="submission" date="2014-03" db="EMBL/GenBank/DDBJ databases">
        <title>Genome sequence of Bordetella holmseii.</title>
        <authorList>
            <person name="Harvill E."/>
            <person name="Goodfield L.L."/>
            <person name="Ivanov Y."/>
            <person name="Meyer J.A."/>
            <person name="Newth C."/>
            <person name="Cassiday P."/>
            <person name="Tondella M.L."/>
            <person name="Liao P."/>
            <person name="Zimmerman J."/>
            <person name="Meert K."/>
            <person name="Wessel D."/>
            <person name="Berger J."/>
            <person name="Dean J.M."/>
            <person name="Holubkov R."/>
            <person name="Burr J."/>
            <person name="Liu T."/>
            <person name="Brinkac L.M."/>
            <person name="Sanka R."/>
            <person name="Kim M."/>
            <person name="Losada L."/>
        </authorList>
    </citation>
    <scope>NUCLEOTIDE SEQUENCE [LARGE SCALE GENOMIC DNA]</scope>
    <source>
        <strain evidence="8 9">CDC-H585-BH</strain>
    </source>
</reference>
<evidence type="ECO:0000256" key="6">
    <source>
        <dbReference type="ARBA" id="ARBA00023136"/>
    </source>
</evidence>
<evidence type="ECO:0000313" key="8">
    <source>
        <dbReference type="EMBL" id="KAK91034.1"/>
    </source>
</evidence>
<evidence type="ECO:0000256" key="5">
    <source>
        <dbReference type="ARBA" id="ARBA00022989"/>
    </source>
</evidence>
<keyword evidence="6 7" id="KW-0472">Membrane</keyword>
<dbReference type="STRING" id="35814.BBB42_15740"/>
<proteinExistence type="predicted"/>
<dbReference type="GO" id="GO:0005886">
    <property type="term" value="C:plasma membrane"/>
    <property type="evidence" value="ECO:0007669"/>
    <property type="project" value="UniProtKB-SubCell"/>
</dbReference>
<dbReference type="PANTHER" id="PTHR30509">
    <property type="entry name" value="P-HYDROXYBENZOIC ACID EFFLUX PUMP SUBUNIT-RELATED"/>
    <property type="match status" value="1"/>
</dbReference>
<keyword evidence="4 7" id="KW-0812">Transmembrane</keyword>
<comment type="caution">
    <text evidence="8">The sequence shown here is derived from an EMBL/GenBank/DDBJ whole genome shotgun (WGS) entry which is preliminary data.</text>
</comment>
<feature type="transmembrane region" description="Helical" evidence="7">
    <location>
        <begin position="114"/>
        <end position="131"/>
    </location>
</feature>
<evidence type="ECO:0000313" key="9">
    <source>
        <dbReference type="Proteomes" id="UP000026682"/>
    </source>
</evidence>
<dbReference type="Proteomes" id="UP000026682">
    <property type="component" value="Unassembled WGS sequence"/>
</dbReference>
<evidence type="ECO:0000256" key="7">
    <source>
        <dbReference type="SAM" id="Phobius"/>
    </source>
</evidence>
<dbReference type="InterPro" id="IPR006726">
    <property type="entry name" value="PHBA_efflux_AaeB/fusaric-R"/>
</dbReference>
<keyword evidence="5 7" id="KW-1133">Transmembrane helix</keyword>
<comment type="subcellular location">
    <subcellularLocation>
        <location evidence="1">Cell membrane</location>
        <topology evidence="1">Multi-pass membrane protein</topology>
    </subcellularLocation>
</comment>
<evidence type="ECO:0000256" key="2">
    <source>
        <dbReference type="ARBA" id="ARBA00022448"/>
    </source>
</evidence>
<dbReference type="Pfam" id="PF04632">
    <property type="entry name" value="FUSC"/>
    <property type="match status" value="1"/>
</dbReference>
<dbReference type="RefSeq" id="WP_032967385.1">
    <property type="nucleotide sequence ID" value="NZ_JFZZ01000065.1"/>
</dbReference>
<accession>A0A158M6B7</accession>
<sequence>MIAKIFTYRPTLSDAIFSSKNFIASMLALYLSLCLDFQRPGWAMATAYIIAHPLSGALTSKAIYRVIGTWLGAAVAVLLVPRLVNTPALMSGTLALWVGLCLYVSMLDRRPRSYIFMLAGYTAAIVGFSSATEPLAVFDTALARCEEITLGILCATLVSHLILPRHVGGLIAARIEGWLRDSATLLIDSLHGPQGHKRMPHDMQNLAAGVAELRTFFVHLAYEKPQLRGGEGALRILHDRMSLMLPVIGAISDRVTALTTLAAGTCPDDIARLTGLLQRWLRPPTHDDDAANLHRLRVAIGQLRSSAQMTRSPPGTQAWEAILRTSLAMRLDRLIELRQDAHDLWRHIERGDVPRRRVARRLPTAELRDHGVALRCGVAKARWCATSIRPPAICCTSTSRRLRKAEPLSVSKRWMVTPRRW</sequence>
<dbReference type="EMBL" id="JFZZ01000065">
    <property type="protein sequence ID" value="KAK91034.1"/>
    <property type="molecule type" value="Genomic_DNA"/>
</dbReference>
<gene>
    <name evidence="8" type="ORF">L497_2555</name>
</gene>
<dbReference type="GO" id="GO:0022857">
    <property type="term" value="F:transmembrane transporter activity"/>
    <property type="evidence" value="ECO:0007669"/>
    <property type="project" value="InterPro"/>
</dbReference>
<feature type="transmembrane region" description="Helical" evidence="7">
    <location>
        <begin position="62"/>
        <end position="81"/>
    </location>
</feature>
<protein>
    <submittedName>
        <fullName evidence="8">Fusaric acid resistance protein-like protein</fullName>
    </submittedName>
</protein>
<dbReference type="PANTHER" id="PTHR30509:SF9">
    <property type="entry name" value="MULTIDRUG RESISTANCE PROTEIN MDTO"/>
    <property type="match status" value="1"/>
</dbReference>
<dbReference type="AlphaFoldDB" id="A0A158M6B7"/>
<feature type="transmembrane region" description="Helical" evidence="7">
    <location>
        <begin position="87"/>
        <end position="107"/>
    </location>
</feature>
<evidence type="ECO:0000256" key="3">
    <source>
        <dbReference type="ARBA" id="ARBA00022475"/>
    </source>
</evidence>
<evidence type="ECO:0000256" key="1">
    <source>
        <dbReference type="ARBA" id="ARBA00004651"/>
    </source>
</evidence>
<keyword evidence="2" id="KW-0813">Transport</keyword>
<name>A0A158M6B7_9BORD</name>
<evidence type="ECO:0000256" key="4">
    <source>
        <dbReference type="ARBA" id="ARBA00022692"/>
    </source>
</evidence>
<organism evidence="8 9">
    <name type="scientific">Bordetella holmesii CDC-H585-BH</name>
    <dbReference type="NCBI Taxonomy" id="1331206"/>
    <lineage>
        <taxon>Bacteria</taxon>
        <taxon>Pseudomonadati</taxon>
        <taxon>Pseudomonadota</taxon>
        <taxon>Betaproteobacteria</taxon>
        <taxon>Burkholderiales</taxon>
        <taxon>Alcaligenaceae</taxon>
        <taxon>Bordetella</taxon>
    </lineage>
</organism>
<dbReference type="PATRIC" id="fig|1331206.3.peg.1700"/>